<keyword evidence="2" id="KW-1185">Reference proteome</keyword>
<evidence type="ECO:0000313" key="1">
    <source>
        <dbReference type="EMBL" id="CAK0858076.1"/>
    </source>
</evidence>
<evidence type="ECO:0000313" key="2">
    <source>
        <dbReference type="Proteomes" id="UP001189429"/>
    </source>
</evidence>
<proteinExistence type="predicted"/>
<feature type="non-terminal residue" evidence="1">
    <location>
        <position position="309"/>
    </location>
</feature>
<feature type="non-terminal residue" evidence="1">
    <location>
        <position position="1"/>
    </location>
</feature>
<dbReference type="EMBL" id="CAUYUJ010015784">
    <property type="protein sequence ID" value="CAK0858076.1"/>
    <property type="molecule type" value="Genomic_DNA"/>
</dbReference>
<accession>A0ABN9UEU5</accession>
<comment type="caution">
    <text evidence="1">The sequence shown here is derived from an EMBL/GenBank/DDBJ whole genome shotgun (WGS) entry which is preliminary data.</text>
</comment>
<name>A0ABN9UEU5_9DINO</name>
<reference evidence="1" key="1">
    <citation type="submission" date="2023-10" db="EMBL/GenBank/DDBJ databases">
        <authorList>
            <person name="Chen Y."/>
            <person name="Shah S."/>
            <person name="Dougan E. K."/>
            <person name="Thang M."/>
            <person name="Chan C."/>
        </authorList>
    </citation>
    <scope>NUCLEOTIDE SEQUENCE [LARGE SCALE GENOMIC DNA]</scope>
</reference>
<sequence>ACPIDEEAAAELRSLRGASAAAAPAEGLTAASSLMSVVARELFPRVLEDCPRSQEARLDLAAECWERGGRAGDVEGAGLYVAACLAMGETRRSHLVLEELLDAGVDMRLAFEPRFLEVLQEKGLLAPEHAAAPTHGSLQALVQRAAALARRCGGAGVFVRRHGALLLAPPADAGPGAVRVLAEGFNHPAPPLGPRGMDKWRGLVRTFASAEEAADAGLRPRLCRPRPSQRHAEVHCLLQLPRLGDAAGTRLLVVELADVGPAFRWAEPCSRVCMHLLMKHGVARMLFTDGRGGLVDRAVHHTPELDIPQ</sequence>
<protein>
    <submittedName>
        <fullName evidence="1">Uncharacterized protein</fullName>
    </submittedName>
</protein>
<organism evidence="1 2">
    <name type="scientific">Prorocentrum cordatum</name>
    <dbReference type="NCBI Taxonomy" id="2364126"/>
    <lineage>
        <taxon>Eukaryota</taxon>
        <taxon>Sar</taxon>
        <taxon>Alveolata</taxon>
        <taxon>Dinophyceae</taxon>
        <taxon>Prorocentrales</taxon>
        <taxon>Prorocentraceae</taxon>
        <taxon>Prorocentrum</taxon>
    </lineage>
</organism>
<gene>
    <name evidence="1" type="ORF">PCOR1329_LOCUS47976</name>
</gene>
<dbReference type="Proteomes" id="UP001189429">
    <property type="component" value="Unassembled WGS sequence"/>
</dbReference>